<feature type="compositionally biased region" description="Basic and acidic residues" evidence="2">
    <location>
        <begin position="278"/>
        <end position="296"/>
    </location>
</feature>
<keyword evidence="4" id="KW-1185">Reference proteome</keyword>
<dbReference type="Proteomes" id="UP001597497">
    <property type="component" value="Unassembled WGS sequence"/>
</dbReference>
<dbReference type="EMBL" id="JBHUMM010000005">
    <property type="protein sequence ID" value="MFD2670749.1"/>
    <property type="molecule type" value="Genomic_DNA"/>
</dbReference>
<protein>
    <submittedName>
        <fullName evidence="3">LarC family nickel insertion protein</fullName>
    </submittedName>
</protein>
<sequence length="312" mass="34078">MKILYLDCFSGISGDMFLAALIDAGADVSYIKQELGKLNLSGFELQTKNVVKNGITSVKADVVVTEAAAHTHHRHYTDIVQLIEQANLAPDVTATALDIFLRIGKAEGKIHGIPLEKVHFHEVGAVDSIVDTVGAALALHSLQVDRVLSSPIPMGSGFVRCDHGLYPVPAPAALEIMKGLPLAHSVHKAELTTPTGAGIAASLVHDWMEAMPHMKVTAIGYGAGTRDLPQQPNALRSVIGDTTAANLELAIQREQNRHQQNHAHHHAHDHEHHHHSHNHSDDHAHHHHDHTHDGEHSHHHHHDHGHDHNEHP</sequence>
<organism evidence="3 4">
    <name type="scientific">Marinicrinis sediminis</name>
    <dbReference type="NCBI Taxonomy" id="1652465"/>
    <lineage>
        <taxon>Bacteria</taxon>
        <taxon>Bacillati</taxon>
        <taxon>Bacillota</taxon>
        <taxon>Bacilli</taxon>
        <taxon>Bacillales</taxon>
        <taxon>Paenibacillaceae</taxon>
    </lineage>
</organism>
<comment type="caution">
    <text evidence="3">The sequence shown here is derived from an EMBL/GenBank/DDBJ whole genome shotgun (WGS) entry which is preliminary data.</text>
</comment>
<dbReference type="PANTHER" id="PTHR36566:SF1">
    <property type="entry name" value="PYRIDINIUM-3,5-BISTHIOCARBOXYLIC ACID MONONUCLEOTIDE NICKEL INSERTION PROTEIN"/>
    <property type="match status" value="1"/>
</dbReference>
<evidence type="ECO:0000313" key="4">
    <source>
        <dbReference type="Proteomes" id="UP001597497"/>
    </source>
</evidence>
<name>A0ABW5R841_9BACL</name>
<feature type="compositionally biased region" description="Basic residues" evidence="2">
    <location>
        <begin position="259"/>
        <end position="277"/>
    </location>
</feature>
<evidence type="ECO:0000256" key="2">
    <source>
        <dbReference type="SAM" id="MobiDB-lite"/>
    </source>
</evidence>
<dbReference type="InterPro" id="IPR002822">
    <property type="entry name" value="Ni_insertion"/>
</dbReference>
<dbReference type="Pfam" id="PF01969">
    <property type="entry name" value="Ni_insertion"/>
    <property type="match status" value="1"/>
</dbReference>
<gene>
    <name evidence="3" type="ORF">ACFSUC_03880</name>
</gene>
<dbReference type="RefSeq" id="WP_379928172.1">
    <property type="nucleotide sequence ID" value="NZ_JBHUMM010000005.1"/>
</dbReference>
<dbReference type="PANTHER" id="PTHR36566">
    <property type="entry name" value="NICKEL INSERTION PROTEIN-RELATED"/>
    <property type="match status" value="1"/>
</dbReference>
<proteinExistence type="predicted"/>
<keyword evidence="1" id="KW-0533">Nickel</keyword>
<evidence type="ECO:0000256" key="1">
    <source>
        <dbReference type="ARBA" id="ARBA00022596"/>
    </source>
</evidence>
<accession>A0ABW5R841</accession>
<reference evidence="4" key="1">
    <citation type="journal article" date="2019" name="Int. J. Syst. Evol. Microbiol.">
        <title>The Global Catalogue of Microorganisms (GCM) 10K type strain sequencing project: providing services to taxonomists for standard genome sequencing and annotation.</title>
        <authorList>
            <consortium name="The Broad Institute Genomics Platform"/>
            <consortium name="The Broad Institute Genome Sequencing Center for Infectious Disease"/>
            <person name="Wu L."/>
            <person name="Ma J."/>
        </authorList>
    </citation>
    <scope>NUCLEOTIDE SEQUENCE [LARGE SCALE GENOMIC DNA]</scope>
    <source>
        <strain evidence="4">KCTC 33676</strain>
    </source>
</reference>
<evidence type="ECO:0000313" key="3">
    <source>
        <dbReference type="EMBL" id="MFD2670749.1"/>
    </source>
</evidence>
<feature type="region of interest" description="Disordered" evidence="2">
    <location>
        <begin position="255"/>
        <end position="312"/>
    </location>
</feature>